<dbReference type="OrthoDB" id="5727094at2"/>
<dbReference type="EMBL" id="VNIM01000079">
    <property type="protein sequence ID" value="TVV71743.1"/>
    <property type="molecule type" value="Genomic_DNA"/>
</dbReference>
<dbReference type="RefSeq" id="WP_145154190.1">
    <property type="nucleotide sequence ID" value="NZ_VNIM01000079.1"/>
</dbReference>
<evidence type="ECO:0008006" key="3">
    <source>
        <dbReference type="Google" id="ProtNLM"/>
    </source>
</evidence>
<gene>
    <name evidence="1" type="ORF">FOY91_16050</name>
</gene>
<organism evidence="1 2">
    <name type="scientific">Alterirhizorhabdus solaris</name>
    <dbReference type="NCBI Taxonomy" id="2529389"/>
    <lineage>
        <taxon>Bacteria</taxon>
        <taxon>Pseudomonadati</taxon>
        <taxon>Pseudomonadota</taxon>
        <taxon>Alphaproteobacteria</taxon>
        <taxon>Sphingomonadales</taxon>
        <taxon>Rhizorhabdaceae</taxon>
        <taxon>Alterirhizorhabdus</taxon>
    </lineage>
</organism>
<dbReference type="Proteomes" id="UP000318681">
    <property type="component" value="Unassembled WGS sequence"/>
</dbReference>
<comment type="caution">
    <text evidence="1">The sequence shown here is derived from an EMBL/GenBank/DDBJ whole genome shotgun (WGS) entry which is preliminary data.</text>
</comment>
<reference evidence="1 2" key="1">
    <citation type="submission" date="2019-07" db="EMBL/GenBank/DDBJ databases">
        <title>Sphingomonas solaris sp. nov., isolated from a solar panel from Boston, Massachusetts.</title>
        <authorList>
            <person name="Tanner K."/>
            <person name="Pascual J."/>
            <person name="Mancuso C."/>
            <person name="Pereto J."/>
            <person name="Khalil A."/>
            <person name="Vilanova C."/>
        </authorList>
    </citation>
    <scope>NUCLEOTIDE SEQUENCE [LARGE SCALE GENOMIC DNA]</scope>
    <source>
        <strain evidence="1 2">R4DWN</strain>
    </source>
</reference>
<keyword evidence="2" id="KW-1185">Reference proteome</keyword>
<evidence type="ECO:0000313" key="2">
    <source>
        <dbReference type="Proteomes" id="UP000318681"/>
    </source>
</evidence>
<dbReference type="InterPro" id="IPR011990">
    <property type="entry name" value="TPR-like_helical_dom_sf"/>
</dbReference>
<dbReference type="Gene3D" id="1.25.40.10">
    <property type="entry name" value="Tetratricopeptide repeat domain"/>
    <property type="match status" value="2"/>
</dbReference>
<evidence type="ECO:0000313" key="1">
    <source>
        <dbReference type="EMBL" id="TVV71743.1"/>
    </source>
</evidence>
<protein>
    <recommendedName>
        <fullName evidence="3">Tetratricopeptide repeat protein</fullName>
    </recommendedName>
</protein>
<name>A0A558QX52_9SPHN</name>
<sequence>MKRLGLRYGLLILVLAAISGAIAWFGSERPGAAIRPYPKVETAVSGAQADAEQQGVPTNYAQALAALDIELAAARRTAAARPGEWLAVASPGDVLLARARLTNSFDDYAEAGRWYDRASAIDPRVGPALQRATWNFAVHRLAAVAPDLDRIDAYVVPDAGEQASATGLRGDLDFYRGNYAAALDRYERSHGRIVTVGTAFRLANYWARMGDAAKANAYLDEAESRLRGPQQQQRAFLEMHRGIIAYQAGQWDEAGAHYARAATIFPGHWLTEEHLATVLALKGDTKRAMALYRSIARRTGMPEAYDAVAGLYRAQGDLTQSQAWAAKAGAGWAKRLALLPEAAYGHALDHELAFGSDPARALAIAERNYANRPFAESATGLASAYMVNRRPADALRVLAPVLASGWVSAEPWIVATEAYAITGQTARADEARKRALAINPHSFDRNPGLVWLEH</sequence>
<proteinExistence type="predicted"/>
<accession>A0A558QX52</accession>
<dbReference type="SUPFAM" id="SSF48452">
    <property type="entry name" value="TPR-like"/>
    <property type="match status" value="1"/>
</dbReference>
<dbReference type="AlphaFoldDB" id="A0A558QX52"/>